<feature type="region of interest" description="Disordered" evidence="1">
    <location>
        <begin position="1"/>
        <end position="47"/>
    </location>
</feature>
<organism evidence="2 3">
    <name type="scientific">Rhamnella rubrinervis</name>
    <dbReference type="NCBI Taxonomy" id="2594499"/>
    <lineage>
        <taxon>Eukaryota</taxon>
        <taxon>Viridiplantae</taxon>
        <taxon>Streptophyta</taxon>
        <taxon>Embryophyta</taxon>
        <taxon>Tracheophyta</taxon>
        <taxon>Spermatophyta</taxon>
        <taxon>Magnoliopsida</taxon>
        <taxon>eudicotyledons</taxon>
        <taxon>Gunneridae</taxon>
        <taxon>Pentapetalae</taxon>
        <taxon>rosids</taxon>
        <taxon>fabids</taxon>
        <taxon>Rosales</taxon>
        <taxon>Rhamnaceae</taxon>
        <taxon>rhamnoid group</taxon>
        <taxon>Rhamneae</taxon>
        <taxon>Rhamnella</taxon>
    </lineage>
</organism>
<name>A0A8K0E0C5_9ROSA</name>
<feature type="compositionally biased region" description="Basic and acidic residues" evidence="1">
    <location>
        <begin position="1"/>
        <end position="20"/>
    </location>
</feature>
<sequence>MVESKLRYESETKTRSEQEKNGGAQSKQPCSGSKNLEPQVISGEPGEAQISPAIGTFHSATEKVQPSRRQATSLLQGSRFLFILIRNDLFAPLLLI</sequence>
<dbReference type="Proteomes" id="UP000796880">
    <property type="component" value="Unassembled WGS sequence"/>
</dbReference>
<proteinExistence type="predicted"/>
<dbReference type="AlphaFoldDB" id="A0A8K0E0C5"/>
<reference evidence="2" key="1">
    <citation type="submission" date="2020-03" db="EMBL/GenBank/DDBJ databases">
        <title>A high-quality chromosome-level genome assembly of a woody plant with both climbing and erect habits, Rhamnella rubrinervis.</title>
        <authorList>
            <person name="Lu Z."/>
            <person name="Yang Y."/>
            <person name="Zhu X."/>
            <person name="Sun Y."/>
        </authorList>
    </citation>
    <scope>NUCLEOTIDE SEQUENCE</scope>
    <source>
        <strain evidence="2">BYM</strain>
        <tissue evidence="2">Leaf</tissue>
    </source>
</reference>
<feature type="compositionally biased region" description="Polar residues" evidence="1">
    <location>
        <begin position="23"/>
        <end position="36"/>
    </location>
</feature>
<comment type="caution">
    <text evidence="2">The sequence shown here is derived from an EMBL/GenBank/DDBJ whole genome shotgun (WGS) entry which is preliminary data.</text>
</comment>
<evidence type="ECO:0000313" key="2">
    <source>
        <dbReference type="EMBL" id="KAF3440897.1"/>
    </source>
</evidence>
<gene>
    <name evidence="2" type="ORF">FNV43_RR19183</name>
</gene>
<accession>A0A8K0E0C5</accession>
<protein>
    <submittedName>
        <fullName evidence="2">Uncharacterized protein</fullName>
    </submittedName>
</protein>
<evidence type="ECO:0000313" key="3">
    <source>
        <dbReference type="Proteomes" id="UP000796880"/>
    </source>
</evidence>
<dbReference type="EMBL" id="VOIH02000008">
    <property type="protein sequence ID" value="KAF3440897.1"/>
    <property type="molecule type" value="Genomic_DNA"/>
</dbReference>
<evidence type="ECO:0000256" key="1">
    <source>
        <dbReference type="SAM" id="MobiDB-lite"/>
    </source>
</evidence>
<keyword evidence="3" id="KW-1185">Reference proteome</keyword>